<keyword evidence="1" id="KW-1133">Transmembrane helix</keyword>
<reference evidence="2 3" key="1">
    <citation type="submission" date="2020-08" db="EMBL/GenBank/DDBJ databases">
        <title>Sequencing the genomes of 1000 actinobacteria strains.</title>
        <authorList>
            <person name="Klenk H.-P."/>
        </authorList>
    </citation>
    <scope>NUCLEOTIDE SEQUENCE [LARGE SCALE GENOMIC DNA]</scope>
    <source>
        <strain evidence="2 3">DSM 41654</strain>
    </source>
</reference>
<dbReference type="RefSeq" id="WP_184933847.1">
    <property type="nucleotide sequence ID" value="NZ_JACHJV010000001.1"/>
</dbReference>
<dbReference type="EMBL" id="JACHJV010000001">
    <property type="protein sequence ID" value="MBB4921531.1"/>
    <property type="molecule type" value="Genomic_DNA"/>
</dbReference>
<accession>A0A7W7QXB4</accession>
<feature type="transmembrane region" description="Helical" evidence="1">
    <location>
        <begin position="299"/>
        <end position="317"/>
    </location>
</feature>
<keyword evidence="1" id="KW-0812">Transmembrane</keyword>
<evidence type="ECO:0000313" key="2">
    <source>
        <dbReference type="EMBL" id="MBB4921531.1"/>
    </source>
</evidence>
<organism evidence="2 3">
    <name type="scientific">Kitasatospora kifunensis</name>
    <name type="common">Streptomyces kifunensis</name>
    <dbReference type="NCBI Taxonomy" id="58351"/>
    <lineage>
        <taxon>Bacteria</taxon>
        <taxon>Bacillati</taxon>
        <taxon>Actinomycetota</taxon>
        <taxon>Actinomycetes</taxon>
        <taxon>Kitasatosporales</taxon>
        <taxon>Streptomycetaceae</taxon>
        <taxon>Kitasatospora</taxon>
    </lineage>
</organism>
<dbReference type="Proteomes" id="UP000540506">
    <property type="component" value="Unassembled WGS sequence"/>
</dbReference>
<dbReference type="AlphaFoldDB" id="A0A7W7QXB4"/>
<feature type="transmembrane region" description="Helical" evidence="1">
    <location>
        <begin position="360"/>
        <end position="376"/>
    </location>
</feature>
<proteinExistence type="predicted"/>
<feature type="transmembrane region" description="Helical" evidence="1">
    <location>
        <begin position="220"/>
        <end position="239"/>
    </location>
</feature>
<comment type="caution">
    <text evidence="2">The sequence shown here is derived from an EMBL/GenBank/DDBJ whole genome shotgun (WGS) entry which is preliminary data.</text>
</comment>
<feature type="transmembrane region" description="Helical" evidence="1">
    <location>
        <begin position="382"/>
        <end position="401"/>
    </location>
</feature>
<evidence type="ECO:0000313" key="3">
    <source>
        <dbReference type="Proteomes" id="UP000540506"/>
    </source>
</evidence>
<feature type="transmembrane region" description="Helical" evidence="1">
    <location>
        <begin position="246"/>
        <end position="271"/>
    </location>
</feature>
<protein>
    <recommendedName>
        <fullName evidence="4">Integral membrane protein</fullName>
    </recommendedName>
</protein>
<name>A0A7W7QXB4_KITKI</name>
<evidence type="ECO:0008006" key="4">
    <source>
        <dbReference type="Google" id="ProtNLM"/>
    </source>
</evidence>
<feature type="transmembrane region" description="Helical" evidence="1">
    <location>
        <begin position="21"/>
        <end position="44"/>
    </location>
</feature>
<gene>
    <name evidence="2" type="ORF">FHR34_000524</name>
</gene>
<evidence type="ECO:0000256" key="1">
    <source>
        <dbReference type="SAM" id="Phobius"/>
    </source>
</evidence>
<keyword evidence="3" id="KW-1185">Reference proteome</keyword>
<keyword evidence="1" id="KW-0472">Membrane</keyword>
<sequence length="415" mass="43120">MAPSDPNDGERAEPAAQRTRAAFAGLLLVLAALLTPLSVVAVWASSLVENTDRYVATVAPLAGNPAVQNAVADRLAGAVTQNLSAGSLLQQIAPSEQSALGGLLGQLSGPIDSALQGLVRNQAQNVVSSPAFATFWVQANRTVHDQFSKALTGKGGGAVQLTNNAVTIDLAPLIDQLKQQLVNSGVGVASLIPTIHVQYTVVDSSEVGTVRTGIRLLELAGAWLPVVTVLFAALGLLLARHRRHALIALALGVTVATIALGIGLSVFRVLYLDALPASVSQPAAGAVYDALIRLLRVSVRTYAVLGLAVALGAWLSGPTRPARQLRDIWQAGPHAARAAAGRAGLHTGPVGPWVHRFKPVLTWTVVGAAGLTLVLWSYPTGWVVVVLGLAVVFALTLIELLDVVKEEQTAEPGAR</sequence>